<dbReference type="GO" id="GO:0005524">
    <property type="term" value="F:ATP binding"/>
    <property type="evidence" value="ECO:0007669"/>
    <property type="project" value="UniProtKB-KW"/>
</dbReference>
<evidence type="ECO:0000256" key="2">
    <source>
        <dbReference type="ARBA" id="ARBA00022692"/>
    </source>
</evidence>
<dbReference type="Pfam" id="PF00664">
    <property type="entry name" value="ABC_membrane"/>
    <property type="match status" value="1"/>
</dbReference>
<sequence length="1040" mass="116656">MSLERGLGNFRSVAEASRTDPLLRAANCLVLIFPFYTAAGYVCDTQYKRYLERRRKRIARASSCSARLQLTVSREEAEKDEWQMQLLTALGERLQLPATRLQLQGLCEGQGLALKVQLTRPQEASQEPSCRDLWHKLKVTLKACDGPLTAVRDILVDGDQVEKKCYSIWLTPKSAAADLCKKTISDLSESDGPTCHAHVPILQYIDMDQQEISSVVERVARETSPIAVEFDSLDRGDDFYRRVYLRAKKTPELCALHMDLASLLPRSTIPNLGKGHRQSWLDMASHPFEPCLPLCYGKLTPGAAKLALEEANFVAPELSLWETQVDDVSCKSWKQISSFKFEGKKPPSFGRLLLRFSREAAPEFLKIGVGSVCSVLANLLVDLACSHDSDLYTGKYIGKSTEELIRVLGRGMLLWGSFMQLSDFSNDIMRSAGKQIGCRLRKQLFSCLIQQDVKWIQQKGADELYKTLMTRTDNIQRVFTNKLPNIISMLANLVTNIGFLWLSKPRLCAFGIGMFAFQNIGRGIWETLLKVVKDHEEQRSEAKENALEVLQNFRVVRAFAREDKEKKAFAKFMSEELKIRASDFVEKISDFGSWFTSEFAFQVAYLYGGILVNIKYIRADEVKDAVQKAFKATRPLYQLRRNLLRKSTFVEDACAVLEALERPPDIPFEDDTKFNPKPEEVIGEIEAKGASFSYGDDLEAAALKDLNFRIHQGSMVGLVGPSGCGKSTLFNLLLRFYDPQMGSICIDGKDLASWNPQALYRAVAWVSQDQCVFKGSVIDNIRYGLPEASEEEVLRVMREADLYDDVLKKPSGVDTPANELSGGQKQRLSIARALLRNPKILLLDEATSALDTVSERKVQKALDKLMKGRTVIAIAHRLSTIVNADLIIVMEAGKIIEQGTHAELLRKPGKYADLVKQQLAVEEKKEEKTTDPQAVEDGAVKLEKLRAKVPEELQPEVDEAVQALRDAAATLREERKRLAMKERSLMDVGSKWKTAGKVRQAVRVLQLVRASSEETPQRAPPVLQRHLSAGTEVPPDPDSP</sequence>
<dbReference type="PROSITE" id="PS00211">
    <property type="entry name" value="ABC_TRANSPORTER_1"/>
    <property type="match status" value="1"/>
</dbReference>
<evidence type="ECO:0000259" key="8">
    <source>
        <dbReference type="PROSITE" id="PS50893"/>
    </source>
</evidence>
<keyword evidence="11" id="KW-1185">Reference proteome</keyword>
<dbReference type="EMBL" id="CAUJNA010003605">
    <property type="protein sequence ID" value="CAJ1405889.1"/>
    <property type="molecule type" value="Genomic_DNA"/>
</dbReference>
<evidence type="ECO:0000256" key="4">
    <source>
        <dbReference type="ARBA" id="ARBA00022840"/>
    </source>
</evidence>
<dbReference type="PANTHER" id="PTHR43394:SF1">
    <property type="entry name" value="ATP-BINDING CASSETTE SUB-FAMILY B MEMBER 10, MITOCHONDRIAL"/>
    <property type="match status" value="1"/>
</dbReference>
<comment type="subcellular location">
    <subcellularLocation>
        <location evidence="1">Membrane</location>
        <topology evidence="1">Multi-pass membrane protein</topology>
    </subcellularLocation>
</comment>
<dbReference type="InterPro" id="IPR009097">
    <property type="entry name" value="Cyclic_Pdiesterase"/>
</dbReference>
<dbReference type="GO" id="GO:0016887">
    <property type="term" value="F:ATP hydrolysis activity"/>
    <property type="evidence" value="ECO:0007669"/>
    <property type="project" value="InterPro"/>
</dbReference>
<reference evidence="10" key="1">
    <citation type="submission" date="2023-08" db="EMBL/GenBank/DDBJ databases">
        <authorList>
            <person name="Chen Y."/>
            <person name="Shah S."/>
            <person name="Dougan E. K."/>
            <person name="Thang M."/>
            <person name="Chan C."/>
        </authorList>
    </citation>
    <scope>NUCLEOTIDE SEQUENCE</scope>
</reference>
<dbReference type="InterPro" id="IPR017871">
    <property type="entry name" value="ABC_transporter-like_CS"/>
</dbReference>
<evidence type="ECO:0000259" key="9">
    <source>
        <dbReference type="PROSITE" id="PS50929"/>
    </source>
</evidence>
<feature type="region of interest" description="Disordered" evidence="7">
    <location>
        <begin position="1011"/>
        <end position="1040"/>
    </location>
</feature>
<name>A0AA36NGQ5_9DINO</name>
<dbReference type="Gene3D" id="3.90.1140.10">
    <property type="entry name" value="Cyclic phosphodiesterase"/>
    <property type="match status" value="1"/>
</dbReference>
<evidence type="ECO:0000256" key="7">
    <source>
        <dbReference type="SAM" id="MobiDB-lite"/>
    </source>
</evidence>
<evidence type="ECO:0000313" key="11">
    <source>
        <dbReference type="Proteomes" id="UP001178507"/>
    </source>
</evidence>
<evidence type="ECO:0000313" key="10">
    <source>
        <dbReference type="EMBL" id="CAJ1405889.1"/>
    </source>
</evidence>
<dbReference type="PROSITE" id="PS50893">
    <property type="entry name" value="ABC_TRANSPORTER_2"/>
    <property type="match status" value="1"/>
</dbReference>
<dbReference type="InterPro" id="IPR036640">
    <property type="entry name" value="ABC1_TM_sf"/>
</dbReference>
<dbReference type="InterPro" id="IPR011527">
    <property type="entry name" value="ABC1_TM_dom"/>
</dbReference>
<dbReference type="SUPFAM" id="SSF52540">
    <property type="entry name" value="P-loop containing nucleoside triphosphate hydrolases"/>
    <property type="match status" value="1"/>
</dbReference>
<evidence type="ECO:0000256" key="5">
    <source>
        <dbReference type="ARBA" id="ARBA00022989"/>
    </source>
</evidence>
<keyword evidence="4" id="KW-0067">ATP-binding</keyword>
<keyword evidence="5" id="KW-1133">Transmembrane helix</keyword>
<dbReference type="GO" id="GO:0004112">
    <property type="term" value="F:cyclic-nucleotide phosphodiesterase activity"/>
    <property type="evidence" value="ECO:0007669"/>
    <property type="project" value="InterPro"/>
</dbReference>
<feature type="domain" description="ABC transporter" evidence="8">
    <location>
        <begin position="685"/>
        <end position="917"/>
    </location>
</feature>
<accession>A0AA36NGQ5</accession>
<dbReference type="InterPro" id="IPR003593">
    <property type="entry name" value="AAA+_ATPase"/>
</dbReference>
<dbReference type="Gene3D" id="3.40.50.300">
    <property type="entry name" value="P-loop containing nucleotide triphosphate hydrolases"/>
    <property type="match status" value="1"/>
</dbReference>
<dbReference type="InterPro" id="IPR027417">
    <property type="entry name" value="P-loop_NTPase"/>
</dbReference>
<dbReference type="SUPFAM" id="SSF90123">
    <property type="entry name" value="ABC transporter transmembrane region"/>
    <property type="match status" value="1"/>
</dbReference>
<protein>
    <submittedName>
        <fullName evidence="10">Uncharacterized protein</fullName>
    </submittedName>
</protein>
<keyword evidence="6" id="KW-0472">Membrane</keyword>
<dbReference type="Pfam" id="PF07823">
    <property type="entry name" value="CPDase"/>
    <property type="match status" value="1"/>
</dbReference>
<proteinExistence type="predicted"/>
<dbReference type="InterPro" id="IPR012386">
    <property type="entry name" value="Cyclic-nucl_3Pdiesterase"/>
</dbReference>
<dbReference type="Pfam" id="PF00005">
    <property type="entry name" value="ABC_tran"/>
    <property type="match status" value="1"/>
</dbReference>
<dbReference type="GO" id="GO:0016020">
    <property type="term" value="C:membrane"/>
    <property type="evidence" value="ECO:0007669"/>
    <property type="project" value="UniProtKB-SubCell"/>
</dbReference>
<dbReference type="PANTHER" id="PTHR43394">
    <property type="entry name" value="ATP-DEPENDENT PERMEASE MDL1, MITOCHONDRIAL"/>
    <property type="match status" value="1"/>
</dbReference>
<comment type="caution">
    <text evidence="10">The sequence shown here is derived from an EMBL/GenBank/DDBJ whole genome shotgun (WGS) entry which is preliminary data.</text>
</comment>
<dbReference type="PROSITE" id="PS50929">
    <property type="entry name" value="ABC_TM1F"/>
    <property type="match status" value="1"/>
</dbReference>
<evidence type="ECO:0000256" key="3">
    <source>
        <dbReference type="ARBA" id="ARBA00022741"/>
    </source>
</evidence>
<dbReference type="AlphaFoldDB" id="A0AA36NGQ5"/>
<dbReference type="GO" id="GO:0015421">
    <property type="term" value="F:ABC-type oligopeptide transporter activity"/>
    <property type="evidence" value="ECO:0007669"/>
    <property type="project" value="TreeGrafter"/>
</dbReference>
<dbReference type="SUPFAM" id="SSF55144">
    <property type="entry name" value="LigT-like"/>
    <property type="match status" value="1"/>
</dbReference>
<organism evidence="10 11">
    <name type="scientific">Effrenium voratum</name>
    <dbReference type="NCBI Taxonomy" id="2562239"/>
    <lineage>
        <taxon>Eukaryota</taxon>
        <taxon>Sar</taxon>
        <taxon>Alveolata</taxon>
        <taxon>Dinophyceae</taxon>
        <taxon>Suessiales</taxon>
        <taxon>Symbiodiniaceae</taxon>
        <taxon>Effrenium</taxon>
    </lineage>
</organism>
<dbReference type="InterPro" id="IPR003439">
    <property type="entry name" value="ABC_transporter-like_ATP-bd"/>
</dbReference>
<keyword evidence="3" id="KW-0547">Nucleotide-binding</keyword>
<keyword evidence="2" id="KW-0812">Transmembrane</keyword>
<feature type="domain" description="ABC transmembrane type-1" evidence="9">
    <location>
        <begin position="428"/>
        <end position="612"/>
    </location>
</feature>
<gene>
    <name evidence="10" type="ORF">EVOR1521_LOCUS27987</name>
</gene>
<evidence type="ECO:0000256" key="6">
    <source>
        <dbReference type="ARBA" id="ARBA00023136"/>
    </source>
</evidence>
<evidence type="ECO:0000256" key="1">
    <source>
        <dbReference type="ARBA" id="ARBA00004141"/>
    </source>
</evidence>
<dbReference type="Proteomes" id="UP001178507">
    <property type="component" value="Unassembled WGS sequence"/>
</dbReference>
<dbReference type="Gene3D" id="1.20.1560.10">
    <property type="entry name" value="ABC transporter type 1, transmembrane domain"/>
    <property type="match status" value="1"/>
</dbReference>
<dbReference type="InterPro" id="IPR039421">
    <property type="entry name" value="Type_1_exporter"/>
</dbReference>
<dbReference type="SMART" id="SM00382">
    <property type="entry name" value="AAA"/>
    <property type="match status" value="1"/>
</dbReference>
<dbReference type="FunFam" id="3.40.50.300:FF:000218">
    <property type="entry name" value="Multidrug ABC transporter ATP-binding protein"/>
    <property type="match status" value="1"/>
</dbReference>